<dbReference type="GO" id="GO:0042546">
    <property type="term" value="P:cell wall biogenesis"/>
    <property type="evidence" value="ECO:0007669"/>
    <property type="project" value="InterPro"/>
</dbReference>
<feature type="domain" description="Yeast cell wall synthesis Kre9/Knh1 C-terminal" evidence="4">
    <location>
        <begin position="179"/>
        <end position="260"/>
    </location>
</feature>
<dbReference type="InterPro" id="IPR018466">
    <property type="entry name" value="Kre9/Knh1-like_N"/>
</dbReference>
<proteinExistence type="predicted"/>
<name>A0A4Q4RK49_9PLEO</name>
<dbReference type="OrthoDB" id="2432613at2759"/>
<sequence length="267" mass="27975">MTRILLPLALLAALSPLVNAGVKFTSPSAGDKLTAGTAVTVKWEEGGSGPALTDLTTYQLQLIVGGNEGSEQFVVGTITPSGAFTAGNTASGRIEVGMSEDLKTANAYFIKMIAVGKTGGQLVTYSDRFQFSGFTGKNILNPTVKKAAEDISTTAGPATEDTTTDGTDPAAADPAEGDYGVTYTMQTGPTRYAPMQPVPPTKITAKNTKPLYPASSVNIAKSKLPIPTIQTTLTQSQTFSVKSMENTVAAAPHATDDMAKYLRRWQD</sequence>
<accession>A0A4Q4RK49</accession>
<organism evidence="6 7">
    <name type="scientific">Alternaria arborescens</name>
    <dbReference type="NCBI Taxonomy" id="156630"/>
    <lineage>
        <taxon>Eukaryota</taxon>
        <taxon>Fungi</taxon>
        <taxon>Dikarya</taxon>
        <taxon>Ascomycota</taxon>
        <taxon>Pezizomycotina</taxon>
        <taxon>Dothideomycetes</taxon>
        <taxon>Pleosporomycetidae</taxon>
        <taxon>Pleosporales</taxon>
        <taxon>Pleosporineae</taxon>
        <taxon>Pleosporaceae</taxon>
        <taxon>Alternaria</taxon>
        <taxon>Alternaria sect. Alternaria</taxon>
    </lineage>
</organism>
<keyword evidence="7" id="KW-1185">Reference proteome</keyword>
<dbReference type="PANTHER" id="PTHR28154">
    <property type="entry name" value="CELL WALL SYNTHESIS PROTEIN KNH1-RELATED"/>
    <property type="match status" value="1"/>
</dbReference>
<protein>
    <submittedName>
        <fullName evidence="6">Uncharacterized protein</fullName>
    </submittedName>
</protein>
<dbReference type="InterPro" id="IPR045328">
    <property type="entry name" value="Kre9/Knh1"/>
</dbReference>
<dbReference type="InterPro" id="IPR008659">
    <property type="entry name" value="Kre9/Knh1_C"/>
</dbReference>
<evidence type="ECO:0000256" key="1">
    <source>
        <dbReference type="ARBA" id="ARBA00022729"/>
    </source>
</evidence>
<feature type="chain" id="PRO_5020272529" evidence="3">
    <location>
        <begin position="21"/>
        <end position="267"/>
    </location>
</feature>
<dbReference type="Pfam" id="PF10342">
    <property type="entry name" value="Kre9_KNH"/>
    <property type="match status" value="1"/>
</dbReference>
<evidence type="ECO:0000259" key="5">
    <source>
        <dbReference type="Pfam" id="PF10342"/>
    </source>
</evidence>
<dbReference type="GO" id="GO:0006078">
    <property type="term" value="P:(1-&gt;6)-beta-D-glucan biosynthetic process"/>
    <property type="evidence" value="ECO:0007669"/>
    <property type="project" value="InterPro"/>
</dbReference>
<evidence type="ECO:0000256" key="3">
    <source>
        <dbReference type="SAM" id="SignalP"/>
    </source>
</evidence>
<evidence type="ECO:0000313" key="6">
    <source>
        <dbReference type="EMBL" id="RYO57241.1"/>
    </source>
</evidence>
<feature type="signal peptide" evidence="3">
    <location>
        <begin position="1"/>
        <end position="20"/>
    </location>
</feature>
<dbReference type="PANTHER" id="PTHR28154:SF1">
    <property type="entry name" value="CELL WALL SYNTHESIS PROTEIN KNH1-RELATED"/>
    <property type="match status" value="1"/>
</dbReference>
<evidence type="ECO:0000313" key="7">
    <source>
        <dbReference type="Proteomes" id="UP000293823"/>
    </source>
</evidence>
<dbReference type="GO" id="GO:0005576">
    <property type="term" value="C:extracellular region"/>
    <property type="evidence" value="ECO:0007669"/>
    <property type="project" value="TreeGrafter"/>
</dbReference>
<keyword evidence="1 3" id="KW-0732">Signal</keyword>
<evidence type="ECO:0000259" key="4">
    <source>
        <dbReference type="Pfam" id="PF05390"/>
    </source>
</evidence>
<dbReference type="Proteomes" id="UP000293823">
    <property type="component" value="Unassembled WGS sequence"/>
</dbReference>
<dbReference type="Pfam" id="PF05390">
    <property type="entry name" value="Kre9_KNH1_C"/>
    <property type="match status" value="1"/>
</dbReference>
<feature type="region of interest" description="Disordered" evidence="2">
    <location>
        <begin position="154"/>
        <end position="174"/>
    </location>
</feature>
<reference evidence="7" key="1">
    <citation type="journal article" date="2019" name="bioRxiv">
        <title>Genomics, evolutionary history and diagnostics of the Alternaria alternata species group including apple and Asian pear pathotypes.</title>
        <authorList>
            <person name="Armitage A.D."/>
            <person name="Cockerton H.M."/>
            <person name="Sreenivasaprasad S."/>
            <person name="Woodhall J.W."/>
            <person name="Lane C.R."/>
            <person name="Harrison R.J."/>
            <person name="Clarkson J.P."/>
        </authorList>
    </citation>
    <scope>NUCLEOTIDE SEQUENCE [LARGE SCALE GENOMIC DNA]</scope>
    <source>
        <strain evidence="7">RGR 97.0016</strain>
    </source>
</reference>
<gene>
    <name evidence="6" type="ORF">AA0113_g8015</name>
</gene>
<dbReference type="AlphaFoldDB" id="A0A4Q4RK49"/>
<evidence type="ECO:0000256" key="2">
    <source>
        <dbReference type="SAM" id="MobiDB-lite"/>
    </source>
</evidence>
<dbReference type="EMBL" id="PEJP01000032">
    <property type="protein sequence ID" value="RYO57241.1"/>
    <property type="molecule type" value="Genomic_DNA"/>
</dbReference>
<feature type="domain" description="Yeast cell wall synthesis Kre9/Knh1-like N-terminal" evidence="5">
    <location>
        <begin position="26"/>
        <end position="130"/>
    </location>
</feature>
<dbReference type="GO" id="GO:0031505">
    <property type="term" value="P:fungal-type cell wall organization"/>
    <property type="evidence" value="ECO:0007669"/>
    <property type="project" value="TreeGrafter"/>
</dbReference>
<comment type="caution">
    <text evidence="6">The sequence shown here is derived from an EMBL/GenBank/DDBJ whole genome shotgun (WGS) entry which is preliminary data.</text>
</comment>